<evidence type="ECO:0000313" key="6">
    <source>
        <dbReference type="EMBL" id="CAF3798202.1"/>
    </source>
</evidence>
<organism evidence="4 10">
    <name type="scientific">Rotaria magnacalcarata</name>
    <dbReference type="NCBI Taxonomy" id="392030"/>
    <lineage>
        <taxon>Eukaryota</taxon>
        <taxon>Metazoa</taxon>
        <taxon>Spiralia</taxon>
        <taxon>Gnathifera</taxon>
        <taxon>Rotifera</taxon>
        <taxon>Eurotatoria</taxon>
        <taxon>Bdelloidea</taxon>
        <taxon>Philodinida</taxon>
        <taxon>Philodinidae</taxon>
        <taxon>Rotaria</taxon>
    </lineage>
</organism>
<evidence type="ECO:0000256" key="1">
    <source>
        <dbReference type="SAM" id="MobiDB-lite"/>
    </source>
</evidence>
<dbReference type="EMBL" id="CAJOBG010005346">
    <property type="protein sequence ID" value="CAF4149240.1"/>
    <property type="molecule type" value="Genomic_DNA"/>
</dbReference>
<dbReference type="AlphaFoldDB" id="A0A816PB00"/>
<reference evidence="4" key="1">
    <citation type="submission" date="2021-02" db="EMBL/GenBank/DDBJ databases">
        <authorList>
            <person name="Nowell W R."/>
        </authorList>
    </citation>
    <scope>NUCLEOTIDE SEQUENCE</scope>
</reference>
<name>A0A816PB00_9BILA</name>
<comment type="caution">
    <text evidence="4">The sequence shown here is derived from an EMBL/GenBank/DDBJ whole genome shotgun (WGS) entry which is preliminary data.</text>
</comment>
<dbReference type="Proteomes" id="UP000663834">
    <property type="component" value="Unassembled WGS sequence"/>
</dbReference>
<dbReference type="Proteomes" id="UP000676336">
    <property type="component" value="Unassembled WGS sequence"/>
</dbReference>
<dbReference type="EMBL" id="CAJNRF010008855">
    <property type="protein sequence ID" value="CAF2105452.1"/>
    <property type="molecule type" value="Genomic_DNA"/>
</dbReference>
<dbReference type="OrthoDB" id="10066078at2759"/>
<gene>
    <name evidence="7" type="ORF">BYL167_LOCUS4924</name>
    <name evidence="2" type="ORF">CJN711_LOCUS27076</name>
    <name evidence="8" type="ORF">GIL414_LOCUS5265</name>
    <name evidence="3" type="ORF">KQP761_LOCUS20743</name>
    <name evidence="4" type="ORF">MBJ925_LOCUS12205</name>
    <name evidence="9" type="ORF">OVN521_LOCUS23501</name>
    <name evidence="6" type="ORF">SMN809_LOCUS1023</name>
    <name evidence="5" type="ORF">WKI299_LOCUS21265</name>
</gene>
<sequence>MTSGIDGWGKGGNQEQTITTDQMPTHQHSVGILHTIDAGTHNHTVNDPGHNHGGYTGETELLFPHSGHYDQPGGSHFYHPTSHKHSIPWGRTGITLDNDGTHSHSIQGSTDSVDRGKSFSIIPPHQTIAYIIFT</sequence>
<evidence type="ECO:0000313" key="7">
    <source>
        <dbReference type="EMBL" id="CAF3834867.1"/>
    </source>
</evidence>
<dbReference type="Proteomes" id="UP000681967">
    <property type="component" value="Unassembled WGS sequence"/>
</dbReference>
<evidence type="ECO:0000313" key="4">
    <source>
        <dbReference type="EMBL" id="CAF2046354.1"/>
    </source>
</evidence>
<evidence type="ECO:0000313" key="8">
    <source>
        <dbReference type="EMBL" id="CAF3875572.1"/>
    </source>
</evidence>
<evidence type="ECO:0000313" key="3">
    <source>
        <dbReference type="EMBL" id="CAF1586712.1"/>
    </source>
</evidence>
<evidence type="ECO:0000313" key="11">
    <source>
        <dbReference type="Proteomes" id="UP000663866"/>
    </source>
</evidence>
<proteinExistence type="predicted"/>
<accession>A0A816PB00</accession>
<dbReference type="EMBL" id="CAJNRE010005543">
    <property type="protein sequence ID" value="CAF2046354.1"/>
    <property type="molecule type" value="Genomic_DNA"/>
</dbReference>
<dbReference type="Proteomes" id="UP000663824">
    <property type="component" value="Unassembled WGS sequence"/>
</dbReference>
<feature type="region of interest" description="Disordered" evidence="1">
    <location>
        <begin position="99"/>
        <end position="118"/>
    </location>
</feature>
<dbReference type="EMBL" id="CAJOBJ010001367">
    <property type="protein sequence ID" value="CAF3875572.1"/>
    <property type="molecule type" value="Genomic_DNA"/>
</dbReference>
<dbReference type="Proteomes" id="UP000663866">
    <property type="component" value="Unassembled WGS sequence"/>
</dbReference>
<dbReference type="Proteomes" id="UP000681720">
    <property type="component" value="Unassembled WGS sequence"/>
</dbReference>
<evidence type="ECO:0000313" key="2">
    <source>
        <dbReference type="EMBL" id="CAF1497878.1"/>
    </source>
</evidence>
<dbReference type="Proteomes" id="UP000663856">
    <property type="component" value="Unassembled WGS sequence"/>
</dbReference>
<evidence type="ECO:0000313" key="5">
    <source>
        <dbReference type="EMBL" id="CAF2105452.1"/>
    </source>
</evidence>
<dbReference type="Proteomes" id="UP000663855">
    <property type="component" value="Unassembled WGS sequence"/>
</dbReference>
<protein>
    <submittedName>
        <fullName evidence="4">Uncharacterized protein</fullName>
    </submittedName>
</protein>
<dbReference type="EMBL" id="CAJNOW010010697">
    <property type="protein sequence ID" value="CAF1586712.1"/>
    <property type="molecule type" value="Genomic_DNA"/>
</dbReference>
<dbReference type="EMBL" id="CAJOBH010001087">
    <property type="protein sequence ID" value="CAF3834867.1"/>
    <property type="molecule type" value="Genomic_DNA"/>
</dbReference>
<keyword evidence="11" id="KW-1185">Reference proteome</keyword>
<dbReference type="EMBL" id="CAJOBI010000144">
    <property type="protein sequence ID" value="CAF3798202.1"/>
    <property type="molecule type" value="Genomic_DNA"/>
</dbReference>
<evidence type="ECO:0000313" key="10">
    <source>
        <dbReference type="Proteomes" id="UP000663824"/>
    </source>
</evidence>
<evidence type="ECO:0000313" key="9">
    <source>
        <dbReference type="EMBL" id="CAF4149240.1"/>
    </source>
</evidence>
<dbReference type="EMBL" id="CAJNOV010012831">
    <property type="protein sequence ID" value="CAF1497878.1"/>
    <property type="molecule type" value="Genomic_DNA"/>
</dbReference>